<keyword evidence="6" id="KW-1185">Reference proteome</keyword>
<accession>A0ABS4UNL5</accession>
<evidence type="ECO:0000313" key="6">
    <source>
        <dbReference type="Proteomes" id="UP000755585"/>
    </source>
</evidence>
<dbReference type="CDD" id="cd06127">
    <property type="entry name" value="DEDDh"/>
    <property type="match status" value="1"/>
</dbReference>
<comment type="caution">
    <text evidence="5">The sequence shown here is derived from an EMBL/GenBank/DDBJ whole genome shotgun (WGS) entry which is preliminary data.</text>
</comment>
<dbReference type="RefSeq" id="WP_209695833.1">
    <property type="nucleotide sequence ID" value="NZ_BAAAVU010000012.1"/>
</dbReference>
<dbReference type="Gene3D" id="3.30.420.10">
    <property type="entry name" value="Ribonuclease H-like superfamily/Ribonuclease H"/>
    <property type="match status" value="1"/>
</dbReference>
<feature type="domain" description="Exonuclease" evidence="4">
    <location>
        <begin position="11"/>
        <end position="176"/>
    </location>
</feature>
<dbReference type="InterPro" id="IPR013520">
    <property type="entry name" value="Ribonucl_H"/>
</dbReference>
<dbReference type="InterPro" id="IPR012337">
    <property type="entry name" value="RNaseH-like_sf"/>
</dbReference>
<dbReference type="SUPFAM" id="SSF53098">
    <property type="entry name" value="Ribonuclease H-like"/>
    <property type="match status" value="1"/>
</dbReference>
<gene>
    <name evidence="5" type="ORF">JOF29_004283</name>
</gene>
<dbReference type="Proteomes" id="UP000755585">
    <property type="component" value="Unassembled WGS sequence"/>
</dbReference>
<dbReference type="InterPro" id="IPR036397">
    <property type="entry name" value="RNaseH_sf"/>
</dbReference>
<evidence type="ECO:0000256" key="3">
    <source>
        <dbReference type="ARBA" id="ARBA00022839"/>
    </source>
</evidence>
<keyword evidence="2" id="KW-0378">Hydrolase</keyword>
<evidence type="ECO:0000256" key="2">
    <source>
        <dbReference type="ARBA" id="ARBA00022801"/>
    </source>
</evidence>
<dbReference type="PANTHER" id="PTHR30231">
    <property type="entry name" value="DNA POLYMERASE III SUBUNIT EPSILON"/>
    <property type="match status" value="1"/>
</dbReference>
<evidence type="ECO:0000256" key="1">
    <source>
        <dbReference type="ARBA" id="ARBA00022722"/>
    </source>
</evidence>
<dbReference type="EMBL" id="JAGINT010000001">
    <property type="protein sequence ID" value="MBP2353200.1"/>
    <property type="molecule type" value="Genomic_DNA"/>
</dbReference>
<keyword evidence="1" id="KW-0540">Nuclease</keyword>
<name>A0ABS4UNL5_9ACTN</name>
<evidence type="ECO:0000259" key="4">
    <source>
        <dbReference type="SMART" id="SM00479"/>
    </source>
</evidence>
<dbReference type="PANTHER" id="PTHR30231:SF4">
    <property type="entry name" value="PROTEIN NEN2"/>
    <property type="match status" value="1"/>
</dbReference>
<dbReference type="Pfam" id="PF00929">
    <property type="entry name" value="RNase_T"/>
    <property type="match status" value="1"/>
</dbReference>
<reference evidence="5 6" key="1">
    <citation type="submission" date="2021-03" db="EMBL/GenBank/DDBJ databases">
        <title>Sequencing the genomes of 1000 actinobacteria strains.</title>
        <authorList>
            <person name="Klenk H.-P."/>
        </authorList>
    </citation>
    <scope>NUCLEOTIDE SEQUENCE [LARGE SCALE GENOMIC DNA]</scope>
    <source>
        <strain evidence="5 6">DSM 18824</strain>
    </source>
</reference>
<sequence>MEQPTDRTAVDYAVDDVEGDGQRPPDLVEISIVAIKGGLVGQPRSWLVRPPRPITPMVQRFHKITDDQLVNAPTVAGIEAELRQALNNKVFVAHNASVDLGVLGREMPDLEPARVVDTLKLARRLLPGRDSYKLGALVDAFGLARGLPTDLVPHRATYDALVCARLLSHLATLPGRQPLTLAELLDATAGKAATGTTADEAATLF</sequence>
<evidence type="ECO:0000313" key="5">
    <source>
        <dbReference type="EMBL" id="MBP2353200.1"/>
    </source>
</evidence>
<keyword evidence="3 5" id="KW-0269">Exonuclease</keyword>
<dbReference type="SMART" id="SM00479">
    <property type="entry name" value="EXOIII"/>
    <property type="match status" value="1"/>
</dbReference>
<protein>
    <submittedName>
        <fullName evidence="5">DNA polymerase III epsilon subunit family exonuclease</fullName>
    </submittedName>
</protein>
<dbReference type="GO" id="GO:0004527">
    <property type="term" value="F:exonuclease activity"/>
    <property type="evidence" value="ECO:0007669"/>
    <property type="project" value="UniProtKB-KW"/>
</dbReference>
<proteinExistence type="predicted"/>
<organism evidence="5 6">
    <name type="scientific">Kribbella aluminosa</name>
    <dbReference type="NCBI Taxonomy" id="416017"/>
    <lineage>
        <taxon>Bacteria</taxon>
        <taxon>Bacillati</taxon>
        <taxon>Actinomycetota</taxon>
        <taxon>Actinomycetes</taxon>
        <taxon>Propionibacteriales</taxon>
        <taxon>Kribbellaceae</taxon>
        <taxon>Kribbella</taxon>
    </lineage>
</organism>